<evidence type="ECO:0000313" key="1">
    <source>
        <dbReference type="EMBL" id="CAG7669065.1"/>
    </source>
</evidence>
<name>A0A8J2JP63_9HEXA</name>
<evidence type="ECO:0000313" key="2">
    <source>
        <dbReference type="Proteomes" id="UP000708208"/>
    </source>
</evidence>
<accession>A0A8J2JP63</accession>
<reference evidence="1" key="1">
    <citation type="submission" date="2021-06" db="EMBL/GenBank/DDBJ databases">
        <authorList>
            <person name="Hodson N. C."/>
            <person name="Mongue J. A."/>
            <person name="Jaron S. K."/>
        </authorList>
    </citation>
    <scope>NUCLEOTIDE SEQUENCE</scope>
</reference>
<comment type="caution">
    <text evidence="1">The sequence shown here is derived from an EMBL/GenBank/DDBJ whole genome shotgun (WGS) entry which is preliminary data.</text>
</comment>
<dbReference type="EMBL" id="CAJVCH010011042">
    <property type="protein sequence ID" value="CAG7669065.1"/>
    <property type="molecule type" value="Genomic_DNA"/>
</dbReference>
<sequence>MGSMAPKVVKPQSRVKEKKVVFMKHDVVSRHSIDSITIEVLKIICLHMAHRRIQQLIHFEAIGKQFNIRHHYWKDIFP</sequence>
<dbReference type="AlphaFoldDB" id="A0A8J2JP63"/>
<dbReference type="Proteomes" id="UP000708208">
    <property type="component" value="Unassembled WGS sequence"/>
</dbReference>
<protein>
    <submittedName>
        <fullName evidence="1">Uncharacterized protein</fullName>
    </submittedName>
</protein>
<organism evidence="1 2">
    <name type="scientific">Allacma fusca</name>
    <dbReference type="NCBI Taxonomy" id="39272"/>
    <lineage>
        <taxon>Eukaryota</taxon>
        <taxon>Metazoa</taxon>
        <taxon>Ecdysozoa</taxon>
        <taxon>Arthropoda</taxon>
        <taxon>Hexapoda</taxon>
        <taxon>Collembola</taxon>
        <taxon>Symphypleona</taxon>
        <taxon>Sminthuridae</taxon>
        <taxon>Allacma</taxon>
    </lineage>
</organism>
<gene>
    <name evidence="1" type="ORF">AFUS01_LOCUS1972</name>
</gene>
<proteinExistence type="predicted"/>
<keyword evidence="2" id="KW-1185">Reference proteome</keyword>